<dbReference type="InterPro" id="IPR001611">
    <property type="entry name" value="Leu-rich_rpt"/>
</dbReference>
<dbReference type="PANTHER" id="PTHR46084:SF14">
    <property type="entry name" value="PROTEIN KINASE DOMAIN-CONTAINING PROTEIN"/>
    <property type="match status" value="1"/>
</dbReference>
<accession>A0A6L2N3N3</accession>
<keyword evidence="2 9" id="KW-0812">Transmembrane</keyword>
<dbReference type="EMBL" id="BKCJ010007941">
    <property type="protein sequence ID" value="GEU79762.1"/>
    <property type="molecule type" value="Genomic_DNA"/>
</dbReference>
<dbReference type="Pfam" id="PF00560">
    <property type="entry name" value="LRR_1"/>
    <property type="match status" value="1"/>
</dbReference>
<sequence>MGVGVSTSERLSSWKANTLFIGGRLTLVKAVLGSLPIYYLSLFKAPSLVIDALETIRRRFFWGFKDSHRALWYHVIREFYDEDGGFSKPMNLLGVGGLWCNILKANKNIETTIPSYKASFVIKIGSGMNTLFWRDPWGGSGPRLMDIFPRLFAIDSDKDCKLRPTDIDKWTWSGDVSGVFRVRSLSKNIDNILLSNSRVGEHHIWNSWIPRKVNICTWRAFLNRLPTRSNLATRGVALSPLPTVLSVWLKRYNMFKVHLAVVICAILVFDHSFSLCWSLNNEGLALLKFRDGIEKDPFGVLSGWNKEGDSGDHCSWFGVECSDGKVVIVNLRDLCLGGTLAPELGKLTNVKSIIIRNNSFYGTIPHEIGDLEELEVLDLGHNNFTGPWPSELSNKKALSILLLDNNNFLETLPHEVYNLKTLSEFQVDEEQLTNSHNDVNFNTRNVATERKLLQFSPSPSPSLSPSPSPISSISFPPSPMLSPSESPSLSPVPLPLPMDLTPTSPPTVSIVPEMDPFIAPSPASNPSFRSTKKHHRVLMWSGVIGGSIFLFLSAFGFIFLKRSKVVTVNPWATGLSGQLQKAFTTGVPSLQRPELVTACEDFSNIIGSMVDGTVYKGTLSSGVEIAVTSTAITSVKDWTKKLETQFRNKIEMLSKVNHKNFVNLIGYCEEQNPFTRMMVFEYAPNGTLFEHLHITEAEHLDWSMRLRIAMGMAYCLEYLHQLNPPISHKNLQSSSIYLTEDYAAKISDFSFWDAAKTGPRKNELLEAPNSSPESNVYSFGVILLELITGKVTYNNGALEDWASDILRTEQPLTNIADPNLSSYESDTLYKLFEVVKSCVLSDPNQRPTMSDVTAKLKDITAVAPEGAIPRSSPLWWAELEILSSTEPN</sequence>
<dbReference type="GO" id="GO:0012505">
    <property type="term" value="C:endomembrane system"/>
    <property type="evidence" value="ECO:0007669"/>
    <property type="project" value="UniProtKB-SubCell"/>
</dbReference>
<dbReference type="InterPro" id="IPR011009">
    <property type="entry name" value="Kinase-like_dom_sf"/>
</dbReference>
<comment type="caution">
    <text evidence="11">The sequence shown here is derived from an EMBL/GenBank/DDBJ whole genome shotgun (WGS) entry which is preliminary data.</text>
</comment>
<feature type="region of interest" description="Disordered" evidence="8">
    <location>
        <begin position="454"/>
        <end position="498"/>
    </location>
</feature>
<keyword evidence="11" id="KW-0808">Transferase</keyword>
<dbReference type="PROSITE" id="PS50011">
    <property type="entry name" value="PROTEIN_KINASE_DOM"/>
    <property type="match status" value="1"/>
</dbReference>
<dbReference type="FunFam" id="3.30.200.20:FF:000489">
    <property type="entry name" value="Inactive receptor-like serine/threonine-protein kinase"/>
    <property type="match status" value="1"/>
</dbReference>
<evidence type="ECO:0000256" key="5">
    <source>
        <dbReference type="ARBA" id="ARBA00022989"/>
    </source>
</evidence>
<dbReference type="InterPro" id="IPR013210">
    <property type="entry name" value="LRR_N_plant-typ"/>
</dbReference>
<evidence type="ECO:0000259" key="10">
    <source>
        <dbReference type="PROSITE" id="PS50011"/>
    </source>
</evidence>
<dbReference type="Gene3D" id="3.30.200.20">
    <property type="entry name" value="Phosphorylase Kinase, domain 1"/>
    <property type="match status" value="1"/>
</dbReference>
<feature type="transmembrane region" description="Helical" evidence="9">
    <location>
        <begin position="537"/>
        <end position="560"/>
    </location>
</feature>
<dbReference type="InterPro" id="IPR000719">
    <property type="entry name" value="Prot_kinase_dom"/>
</dbReference>
<evidence type="ECO:0000256" key="1">
    <source>
        <dbReference type="ARBA" id="ARBA00022614"/>
    </source>
</evidence>
<dbReference type="InterPro" id="IPR001245">
    <property type="entry name" value="Ser-Thr/Tyr_kinase_cat_dom"/>
</dbReference>
<dbReference type="Pfam" id="PF07714">
    <property type="entry name" value="PK_Tyr_Ser-Thr"/>
    <property type="match status" value="1"/>
</dbReference>
<evidence type="ECO:0000256" key="7">
    <source>
        <dbReference type="ARBA" id="ARBA00046288"/>
    </source>
</evidence>
<evidence type="ECO:0000256" key="3">
    <source>
        <dbReference type="ARBA" id="ARBA00022729"/>
    </source>
</evidence>
<dbReference type="SUPFAM" id="SSF52058">
    <property type="entry name" value="L domain-like"/>
    <property type="match status" value="1"/>
</dbReference>
<feature type="compositionally biased region" description="Pro residues" evidence="8">
    <location>
        <begin position="458"/>
        <end position="468"/>
    </location>
</feature>
<keyword evidence="5 9" id="KW-1133">Transmembrane helix</keyword>
<dbReference type="InterPro" id="IPR026960">
    <property type="entry name" value="RVT-Znf"/>
</dbReference>
<evidence type="ECO:0000256" key="8">
    <source>
        <dbReference type="SAM" id="MobiDB-lite"/>
    </source>
</evidence>
<dbReference type="Gene3D" id="3.80.10.10">
    <property type="entry name" value="Ribonuclease Inhibitor"/>
    <property type="match status" value="1"/>
</dbReference>
<keyword evidence="6 9" id="KW-0472">Membrane</keyword>
<evidence type="ECO:0000256" key="2">
    <source>
        <dbReference type="ARBA" id="ARBA00022692"/>
    </source>
</evidence>
<keyword evidence="11" id="KW-0675">Receptor</keyword>
<dbReference type="InterPro" id="IPR032675">
    <property type="entry name" value="LRR_dom_sf"/>
</dbReference>
<feature type="transmembrane region" description="Helical" evidence="9">
    <location>
        <begin position="20"/>
        <end position="40"/>
    </location>
</feature>
<keyword evidence="11" id="KW-0418">Kinase</keyword>
<comment type="subcellular location">
    <subcellularLocation>
        <location evidence="7">Endomembrane system</location>
        <topology evidence="7">Single-pass type I membrane protein</topology>
    </subcellularLocation>
</comment>
<gene>
    <name evidence="11" type="ORF">Tci_051740</name>
</gene>
<name>A0A6L2N3N3_TANCI</name>
<evidence type="ECO:0000313" key="11">
    <source>
        <dbReference type="EMBL" id="GEU79762.1"/>
    </source>
</evidence>
<protein>
    <submittedName>
        <fullName evidence="11">Inactive receptor-like serine/threonine-protein kinase At2g40270</fullName>
    </submittedName>
</protein>
<dbReference type="GO" id="GO:0005524">
    <property type="term" value="F:ATP binding"/>
    <property type="evidence" value="ECO:0007669"/>
    <property type="project" value="InterPro"/>
</dbReference>
<reference evidence="11" key="1">
    <citation type="journal article" date="2019" name="Sci. Rep.">
        <title>Draft genome of Tanacetum cinerariifolium, the natural source of mosquito coil.</title>
        <authorList>
            <person name="Yamashiro T."/>
            <person name="Shiraishi A."/>
            <person name="Satake H."/>
            <person name="Nakayama K."/>
        </authorList>
    </citation>
    <scope>NUCLEOTIDE SEQUENCE</scope>
</reference>
<dbReference type="Pfam" id="PF08263">
    <property type="entry name" value="LRRNT_2"/>
    <property type="match status" value="1"/>
</dbReference>
<proteinExistence type="predicted"/>
<evidence type="ECO:0000256" key="9">
    <source>
        <dbReference type="SAM" id="Phobius"/>
    </source>
</evidence>
<feature type="compositionally biased region" description="Low complexity" evidence="8">
    <location>
        <begin position="469"/>
        <end position="489"/>
    </location>
</feature>
<dbReference type="FunFam" id="3.80.10.10:FF:000400">
    <property type="entry name" value="Nuclear pore complex protein NUP107"/>
    <property type="match status" value="1"/>
</dbReference>
<evidence type="ECO:0000256" key="4">
    <source>
        <dbReference type="ARBA" id="ARBA00022737"/>
    </source>
</evidence>
<dbReference type="PANTHER" id="PTHR46084">
    <property type="entry name" value="PROTEIN MALE DISCOVERER 2"/>
    <property type="match status" value="1"/>
</dbReference>
<evidence type="ECO:0000256" key="6">
    <source>
        <dbReference type="ARBA" id="ARBA00023136"/>
    </source>
</evidence>
<keyword evidence="4" id="KW-0677">Repeat</keyword>
<dbReference type="AlphaFoldDB" id="A0A6L2N3N3"/>
<keyword evidence="3" id="KW-0732">Signal</keyword>
<dbReference type="Gene3D" id="1.10.510.10">
    <property type="entry name" value="Transferase(Phosphotransferase) domain 1"/>
    <property type="match status" value="1"/>
</dbReference>
<feature type="domain" description="Protein kinase" evidence="10">
    <location>
        <begin position="600"/>
        <end position="859"/>
    </location>
</feature>
<dbReference type="Pfam" id="PF13966">
    <property type="entry name" value="zf-RVT"/>
    <property type="match status" value="1"/>
</dbReference>
<dbReference type="SUPFAM" id="SSF56112">
    <property type="entry name" value="Protein kinase-like (PK-like)"/>
    <property type="match status" value="1"/>
</dbReference>
<dbReference type="GO" id="GO:0004672">
    <property type="term" value="F:protein kinase activity"/>
    <property type="evidence" value="ECO:0007669"/>
    <property type="project" value="InterPro"/>
</dbReference>
<keyword evidence="1" id="KW-0433">Leucine-rich repeat</keyword>
<organism evidence="11">
    <name type="scientific">Tanacetum cinerariifolium</name>
    <name type="common">Dalmatian daisy</name>
    <name type="synonym">Chrysanthemum cinerariifolium</name>
    <dbReference type="NCBI Taxonomy" id="118510"/>
    <lineage>
        <taxon>Eukaryota</taxon>
        <taxon>Viridiplantae</taxon>
        <taxon>Streptophyta</taxon>
        <taxon>Embryophyta</taxon>
        <taxon>Tracheophyta</taxon>
        <taxon>Spermatophyta</taxon>
        <taxon>Magnoliopsida</taxon>
        <taxon>eudicotyledons</taxon>
        <taxon>Gunneridae</taxon>
        <taxon>Pentapetalae</taxon>
        <taxon>asterids</taxon>
        <taxon>campanulids</taxon>
        <taxon>Asterales</taxon>
        <taxon>Asteraceae</taxon>
        <taxon>Asteroideae</taxon>
        <taxon>Anthemideae</taxon>
        <taxon>Anthemidinae</taxon>
        <taxon>Tanacetum</taxon>
    </lineage>
</organism>